<feature type="compositionally biased region" description="Acidic residues" evidence="3">
    <location>
        <begin position="490"/>
        <end position="505"/>
    </location>
</feature>
<proteinExistence type="predicted"/>
<reference evidence="5 6" key="1">
    <citation type="journal article" date="2016" name="Nat. Commun.">
        <title>Ectomycorrhizal ecology is imprinted in the genome of the dominant symbiotic fungus Cenococcum geophilum.</title>
        <authorList>
            <consortium name="DOE Joint Genome Institute"/>
            <person name="Peter M."/>
            <person name="Kohler A."/>
            <person name="Ohm R.A."/>
            <person name="Kuo A."/>
            <person name="Krutzmann J."/>
            <person name="Morin E."/>
            <person name="Arend M."/>
            <person name="Barry K.W."/>
            <person name="Binder M."/>
            <person name="Choi C."/>
            <person name="Clum A."/>
            <person name="Copeland A."/>
            <person name="Grisel N."/>
            <person name="Haridas S."/>
            <person name="Kipfer T."/>
            <person name="LaButti K."/>
            <person name="Lindquist E."/>
            <person name="Lipzen A."/>
            <person name="Maire R."/>
            <person name="Meier B."/>
            <person name="Mihaltcheva S."/>
            <person name="Molinier V."/>
            <person name="Murat C."/>
            <person name="Poggeler S."/>
            <person name="Quandt C.A."/>
            <person name="Sperisen C."/>
            <person name="Tritt A."/>
            <person name="Tisserant E."/>
            <person name="Crous P.W."/>
            <person name="Henrissat B."/>
            <person name="Nehls U."/>
            <person name="Egli S."/>
            <person name="Spatafora J.W."/>
            <person name="Grigoriev I.V."/>
            <person name="Martin F.M."/>
        </authorList>
    </citation>
    <scope>NUCLEOTIDE SEQUENCE [LARGE SCALE GENOMIC DNA]</scope>
    <source>
        <strain evidence="5 6">CBS 459.81</strain>
    </source>
</reference>
<dbReference type="PANTHER" id="PTHR23138:SF142">
    <property type="entry name" value="RAN-BINDING PROTEIN 3B-RELATED"/>
    <property type="match status" value="1"/>
</dbReference>
<feature type="compositionally biased region" description="Basic and acidic residues" evidence="3">
    <location>
        <begin position="136"/>
        <end position="151"/>
    </location>
</feature>
<feature type="compositionally biased region" description="Polar residues" evidence="3">
    <location>
        <begin position="11"/>
        <end position="21"/>
    </location>
</feature>
<dbReference type="Proteomes" id="UP000250266">
    <property type="component" value="Unassembled WGS sequence"/>
</dbReference>
<dbReference type="Gene3D" id="2.30.29.30">
    <property type="entry name" value="Pleckstrin-homology domain (PH domain)/Phosphotyrosine-binding domain (PTB)"/>
    <property type="match status" value="1"/>
</dbReference>
<feature type="region of interest" description="Disordered" evidence="3">
    <location>
        <begin position="1"/>
        <end position="362"/>
    </location>
</feature>
<feature type="compositionally biased region" description="Basic and acidic residues" evidence="3">
    <location>
        <begin position="110"/>
        <end position="128"/>
    </location>
</feature>
<feature type="compositionally biased region" description="Polar residues" evidence="3">
    <location>
        <begin position="189"/>
        <end position="208"/>
    </location>
</feature>
<organism evidence="5 6">
    <name type="scientific">Lepidopterella palustris CBS 459.81</name>
    <dbReference type="NCBI Taxonomy" id="1314670"/>
    <lineage>
        <taxon>Eukaryota</taxon>
        <taxon>Fungi</taxon>
        <taxon>Dikarya</taxon>
        <taxon>Ascomycota</taxon>
        <taxon>Pezizomycotina</taxon>
        <taxon>Dothideomycetes</taxon>
        <taxon>Pleosporomycetidae</taxon>
        <taxon>Mytilinidiales</taxon>
        <taxon>Argynnaceae</taxon>
        <taxon>Lepidopterella</taxon>
    </lineage>
</organism>
<evidence type="ECO:0000259" key="4">
    <source>
        <dbReference type="PROSITE" id="PS50196"/>
    </source>
</evidence>
<dbReference type="PANTHER" id="PTHR23138">
    <property type="entry name" value="RAN BINDING PROTEIN"/>
    <property type="match status" value="1"/>
</dbReference>
<feature type="compositionally biased region" description="Basic and acidic residues" evidence="3">
    <location>
        <begin position="78"/>
        <end position="90"/>
    </location>
</feature>
<feature type="region of interest" description="Disordered" evidence="3">
    <location>
        <begin position="462"/>
        <end position="521"/>
    </location>
</feature>
<feature type="compositionally biased region" description="Low complexity" evidence="3">
    <location>
        <begin position="422"/>
        <end position="436"/>
    </location>
</feature>
<evidence type="ECO:0000256" key="1">
    <source>
        <dbReference type="ARBA" id="ARBA00004123"/>
    </source>
</evidence>
<name>A0A8E2JGM8_9PEZI</name>
<evidence type="ECO:0000256" key="2">
    <source>
        <dbReference type="ARBA" id="ARBA00023242"/>
    </source>
</evidence>
<feature type="compositionally biased region" description="Basic residues" evidence="3">
    <location>
        <begin position="1"/>
        <end position="10"/>
    </location>
</feature>
<dbReference type="SUPFAM" id="SSF50729">
    <property type="entry name" value="PH domain-like"/>
    <property type="match status" value="1"/>
</dbReference>
<dbReference type="PROSITE" id="PS50196">
    <property type="entry name" value="RANBD1"/>
    <property type="match status" value="1"/>
</dbReference>
<evidence type="ECO:0000256" key="3">
    <source>
        <dbReference type="SAM" id="MobiDB-lite"/>
    </source>
</evidence>
<evidence type="ECO:0000313" key="6">
    <source>
        <dbReference type="Proteomes" id="UP000250266"/>
    </source>
</evidence>
<feature type="compositionally biased region" description="Polar residues" evidence="3">
    <location>
        <begin position="327"/>
        <end position="342"/>
    </location>
</feature>
<dbReference type="OrthoDB" id="185618at2759"/>
<sequence>MACSTQRHKSSQASADTNESPINARVMSSASLNALSATNSDTDSGERPVREKLKNTTIDSVPSDEPPTSDHPMGDAPNHAKEAMDEHSQGEYDNQSSSDSDRGRLRRKRSFEDFSGDHGADKQAEKPERHARKKSRDITHSDSDVGIRKASGESSVSRIDEQDDDEPMKSTEIPGTETEYSDGSKPNDVPSSQKMGTTRPATPPTSESMAKGDGMVISPKNKRSRDEFLQGQDKEISPVSGESNKLDDTAKANANGSSSEMAKGTTGDERKPKRHRDSDSPKPSTEEEEKKNQQTKITPGSGFANNSTTSPFAALKRDTSKPPSAALTISNSPNTSAISEKISTSAQPPQTTSSAFKSSGLAGFSSASSPFASIAGSGSKSVFGSATPGNISTSSGFGALPKSPNEAESGFASLASPGTSVFGSSATTTLGSTTSSFGGGFGSSTSGGFGSGLRGGFGGLSQGGISSFATSGGSGITGLSDKPAKAFGAAEDDEEEEGSDDDDAEERNTKPQQNDETKKDRRFFEQEVETGEEDEETLFVGRAKLYTFVTTGPEKQWKERGAGTLKLNVRREERDFQESEGRSSKKARFVMRADGSHRLVLNTPIQKNLKFGTAKGEMPTNGQMLFLGSGDGTAKVESMLLKMRVPNAEELYKRVVELQKDM</sequence>
<evidence type="ECO:0000313" key="5">
    <source>
        <dbReference type="EMBL" id="OCK81899.1"/>
    </source>
</evidence>
<dbReference type="AlphaFoldDB" id="A0A8E2JGM8"/>
<feature type="domain" description="RanBD1" evidence="4">
    <location>
        <begin position="527"/>
        <end position="662"/>
    </location>
</feature>
<protein>
    <recommendedName>
        <fullName evidence="4">RanBD1 domain-containing protein</fullName>
    </recommendedName>
</protein>
<dbReference type="InterPro" id="IPR011993">
    <property type="entry name" value="PH-like_dom_sf"/>
</dbReference>
<dbReference type="GO" id="GO:0005634">
    <property type="term" value="C:nucleus"/>
    <property type="evidence" value="ECO:0007669"/>
    <property type="project" value="UniProtKB-SubCell"/>
</dbReference>
<keyword evidence="6" id="KW-1185">Reference proteome</keyword>
<feature type="compositionally biased region" description="Basic and acidic residues" evidence="3">
    <location>
        <begin position="506"/>
        <end position="521"/>
    </location>
</feature>
<accession>A0A8E2JGM8</accession>
<comment type="subcellular location">
    <subcellularLocation>
        <location evidence="1">Nucleus</location>
    </subcellularLocation>
</comment>
<feature type="compositionally biased region" description="Basic and acidic residues" evidence="3">
    <location>
        <begin position="44"/>
        <end position="54"/>
    </location>
</feature>
<feature type="compositionally biased region" description="Basic and acidic residues" evidence="3">
    <location>
        <begin position="224"/>
        <end position="236"/>
    </location>
</feature>
<dbReference type="Pfam" id="PF00638">
    <property type="entry name" value="Ran_BP1"/>
    <property type="match status" value="1"/>
</dbReference>
<feature type="compositionally biased region" description="Low complexity" evidence="3">
    <location>
        <begin position="343"/>
        <end position="362"/>
    </location>
</feature>
<gene>
    <name evidence="5" type="ORF">K432DRAFT_3988</name>
</gene>
<dbReference type="InterPro" id="IPR000156">
    <property type="entry name" value="Ran_bind_dom"/>
</dbReference>
<keyword evidence="2" id="KW-0539">Nucleus</keyword>
<feature type="region of interest" description="Disordered" evidence="3">
    <location>
        <begin position="392"/>
        <end position="445"/>
    </location>
</feature>
<feature type="compositionally biased region" description="Low complexity" evidence="3">
    <location>
        <begin position="28"/>
        <end position="40"/>
    </location>
</feature>
<dbReference type="InterPro" id="IPR045255">
    <property type="entry name" value="RanBP1-like"/>
</dbReference>
<feature type="compositionally biased region" description="Polar residues" evidence="3">
    <location>
        <begin position="294"/>
        <end position="311"/>
    </location>
</feature>
<dbReference type="EMBL" id="KV744905">
    <property type="protein sequence ID" value="OCK81899.1"/>
    <property type="molecule type" value="Genomic_DNA"/>
</dbReference>
<feature type="compositionally biased region" description="Basic and acidic residues" evidence="3">
    <location>
        <begin position="266"/>
        <end position="292"/>
    </location>
</feature>
<dbReference type="SMART" id="SM00160">
    <property type="entry name" value="RanBD"/>
    <property type="match status" value="1"/>
</dbReference>